<feature type="region of interest" description="Disordered" evidence="1">
    <location>
        <begin position="464"/>
        <end position="486"/>
    </location>
</feature>
<feature type="compositionally biased region" description="Basic residues" evidence="1">
    <location>
        <begin position="645"/>
        <end position="656"/>
    </location>
</feature>
<feature type="compositionally biased region" description="Basic and acidic residues" evidence="1">
    <location>
        <begin position="311"/>
        <end position="322"/>
    </location>
</feature>
<evidence type="ECO:0000256" key="1">
    <source>
        <dbReference type="SAM" id="MobiDB-lite"/>
    </source>
</evidence>
<dbReference type="Proteomes" id="UP001633002">
    <property type="component" value="Unassembled WGS sequence"/>
</dbReference>
<name>A0ABD3I6E9_9MARC</name>
<feature type="compositionally biased region" description="Polar residues" evidence="1">
    <location>
        <begin position="470"/>
        <end position="486"/>
    </location>
</feature>
<proteinExistence type="predicted"/>
<evidence type="ECO:0000313" key="3">
    <source>
        <dbReference type="Proteomes" id="UP001633002"/>
    </source>
</evidence>
<accession>A0ABD3I6E9</accession>
<dbReference type="AlphaFoldDB" id="A0ABD3I6E9"/>
<reference evidence="2 3" key="1">
    <citation type="submission" date="2024-09" db="EMBL/GenBank/DDBJ databases">
        <title>Chromosome-scale assembly of Riccia sorocarpa.</title>
        <authorList>
            <person name="Paukszto L."/>
        </authorList>
    </citation>
    <scope>NUCLEOTIDE SEQUENCE [LARGE SCALE GENOMIC DNA]</scope>
    <source>
        <strain evidence="2">LP-2024</strain>
        <tissue evidence="2">Aerial parts of the thallus</tissue>
    </source>
</reference>
<feature type="compositionally biased region" description="Polar residues" evidence="1">
    <location>
        <begin position="65"/>
        <end position="76"/>
    </location>
</feature>
<sequence>MRLELKPSGIEQREWISQKLLSDEVVVGRFECQGTEVIEWHDVEDGCQTYRSPSRSCRGRSGSGLQQNRGNSSSPQYRIIPETVEEDEARGTYIPPQLPKQSHGATNKKVRLMKVDIRVPKPEGGSRKVVQLVKIDIRSQLDADELGMSYLSSPTDAWPLKRGSKLSKKREIRGVETPDAGCYNTPNRDWASRIARLSNQQTNQEIQEILDAGSSPSGARAVDQRLQQAFGLEAASKNAAFGGSQNNVVPKRMWSDKQRWNRQFVKEPSDKPRNRSGGSRGWQPTHRISQETNVKPMSHSGAMRGLQSPNAHDKEENPERRASFSWAIRGLESPSRPPRETLKRAMSHSGALRGLQSPDDQEQETPERLLRHRWGIRKLESPNRTLQLQESFKRAVGHSGGSASRGLQSPNRPLQEIYDRTMSHSGTIRSLQSPNRTVQEIYELAMSHSATMRGLQSPNATVGEFPKRPVSQSGAVRGLQSPSRLQETYSRAMTHSGVLRALQSPNQETDARNISHSGAIRSLESPNQNLRVMYDRTMSHSGAIRSLESPNEREVYQSRFSPGWAVRGAQSPNENSIQETYVRSLSHSGTIRCLQSPDGRTSLAGYKHSSSQSPSELRPGSQGRLMRLPSPDVSHFTTRSGGLAPKKRSKLYRHRQGRSEEIKSAQR</sequence>
<feature type="compositionally biased region" description="Basic and acidic residues" evidence="1">
    <location>
        <begin position="657"/>
        <end position="667"/>
    </location>
</feature>
<keyword evidence="3" id="KW-1185">Reference proteome</keyword>
<comment type="caution">
    <text evidence="2">The sequence shown here is derived from an EMBL/GenBank/DDBJ whole genome shotgun (WGS) entry which is preliminary data.</text>
</comment>
<feature type="region of interest" description="Disordered" evidence="1">
    <location>
        <begin position="241"/>
        <end position="368"/>
    </location>
</feature>
<protein>
    <submittedName>
        <fullName evidence="2">Uncharacterized protein</fullName>
    </submittedName>
</protein>
<feature type="compositionally biased region" description="Polar residues" evidence="1">
    <location>
        <begin position="286"/>
        <end position="295"/>
    </location>
</feature>
<gene>
    <name evidence="2" type="ORF">R1sor_017133</name>
</gene>
<feature type="region of interest" description="Disordered" evidence="1">
    <location>
        <begin position="604"/>
        <end position="667"/>
    </location>
</feature>
<dbReference type="EMBL" id="JBJQOH010000001">
    <property type="protein sequence ID" value="KAL3699111.1"/>
    <property type="molecule type" value="Genomic_DNA"/>
</dbReference>
<feature type="compositionally biased region" description="Low complexity" evidence="1">
    <location>
        <begin position="51"/>
        <end position="64"/>
    </location>
</feature>
<feature type="compositionally biased region" description="Basic and acidic residues" evidence="1">
    <location>
        <begin position="253"/>
        <end position="273"/>
    </location>
</feature>
<feature type="region of interest" description="Disordered" evidence="1">
    <location>
        <begin position="51"/>
        <end position="77"/>
    </location>
</feature>
<evidence type="ECO:0000313" key="2">
    <source>
        <dbReference type="EMBL" id="KAL3699111.1"/>
    </source>
</evidence>
<organism evidence="2 3">
    <name type="scientific">Riccia sorocarpa</name>
    <dbReference type="NCBI Taxonomy" id="122646"/>
    <lineage>
        <taxon>Eukaryota</taxon>
        <taxon>Viridiplantae</taxon>
        <taxon>Streptophyta</taxon>
        <taxon>Embryophyta</taxon>
        <taxon>Marchantiophyta</taxon>
        <taxon>Marchantiopsida</taxon>
        <taxon>Marchantiidae</taxon>
        <taxon>Marchantiales</taxon>
        <taxon>Ricciaceae</taxon>
        <taxon>Riccia</taxon>
    </lineage>
</organism>